<feature type="compositionally biased region" description="Pro residues" evidence="1">
    <location>
        <begin position="1097"/>
        <end position="1106"/>
    </location>
</feature>
<dbReference type="GO" id="GO:0030027">
    <property type="term" value="C:lamellipodium"/>
    <property type="evidence" value="ECO:0007669"/>
    <property type="project" value="TreeGrafter"/>
</dbReference>
<dbReference type="InterPro" id="IPR011993">
    <property type="entry name" value="PH-like_dom_sf"/>
</dbReference>
<feature type="region of interest" description="Disordered" evidence="1">
    <location>
        <begin position="1056"/>
        <end position="1125"/>
    </location>
</feature>
<proteinExistence type="predicted"/>
<dbReference type="InterPro" id="IPR051279">
    <property type="entry name" value="PP1-Reg/Actin-Interact_Protein"/>
</dbReference>
<evidence type="ECO:0000259" key="2">
    <source>
        <dbReference type="Pfam" id="PF17888"/>
    </source>
</evidence>
<feature type="region of interest" description="Disordered" evidence="1">
    <location>
        <begin position="995"/>
        <end position="1018"/>
    </location>
</feature>
<dbReference type="Gene3D" id="2.30.29.30">
    <property type="entry name" value="Pleckstrin-homology domain (PH domain)/Phosphotyrosine-binding domain (PTB)"/>
    <property type="match status" value="1"/>
</dbReference>
<dbReference type="Pfam" id="PF17888">
    <property type="entry name" value="Carm_PH"/>
    <property type="match status" value="1"/>
</dbReference>
<protein>
    <recommendedName>
        <fullName evidence="2">CARMIL pleckstrin homology domain-containing protein</fullName>
    </recommendedName>
</protein>
<name>A0A6V7XFX2_MELEN</name>
<dbReference type="GO" id="GO:0005886">
    <property type="term" value="C:plasma membrane"/>
    <property type="evidence" value="ECO:0007669"/>
    <property type="project" value="TreeGrafter"/>
</dbReference>
<dbReference type="Gene3D" id="3.80.10.10">
    <property type="entry name" value="Ribonuclease Inhibitor"/>
    <property type="match status" value="1"/>
</dbReference>
<dbReference type="PANTHER" id="PTHR24112:SF66">
    <property type="entry name" value="LEUCINE-RICH REPEAT, ISOFORM F"/>
    <property type="match status" value="1"/>
</dbReference>
<dbReference type="SUPFAM" id="SSF52047">
    <property type="entry name" value="RNI-like"/>
    <property type="match status" value="1"/>
</dbReference>
<evidence type="ECO:0000313" key="3">
    <source>
        <dbReference type="EMBL" id="CAD2198229.1"/>
    </source>
</evidence>
<accession>A0A6V7XFX2</accession>
<dbReference type="EMBL" id="CAJEWN010001535">
    <property type="protein sequence ID" value="CAD2198229.1"/>
    <property type="molecule type" value="Genomic_DNA"/>
</dbReference>
<organism evidence="3 4">
    <name type="scientific">Meloidogyne enterolobii</name>
    <name type="common">Root-knot nematode worm</name>
    <name type="synonym">Meloidogyne mayaguensis</name>
    <dbReference type="NCBI Taxonomy" id="390850"/>
    <lineage>
        <taxon>Eukaryota</taxon>
        <taxon>Metazoa</taxon>
        <taxon>Ecdysozoa</taxon>
        <taxon>Nematoda</taxon>
        <taxon>Chromadorea</taxon>
        <taxon>Rhabditida</taxon>
        <taxon>Tylenchina</taxon>
        <taxon>Tylenchomorpha</taxon>
        <taxon>Tylenchoidea</taxon>
        <taxon>Meloidogynidae</taxon>
        <taxon>Meloidogyninae</taxon>
        <taxon>Meloidogyne</taxon>
    </lineage>
</organism>
<feature type="compositionally biased region" description="Basic and acidic residues" evidence="1">
    <location>
        <begin position="1066"/>
        <end position="1077"/>
    </location>
</feature>
<feature type="compositionally biased region" description="Basic residues" evidence="1">
    <location>
        <begin position="995"/>
        <end position="1007"/>
    </location>
</feature>
<gene>
    <name evidence="3" type="ORF">MENT_LOCUS51521</name>
</gene>
<dbReference type="InterPro" id="IPR032675">
    <property type="entry name" value="LRR_dom_sf"/>
</dbReference>
<dbReference type="GO" id="GO:0016477">
    <property type="term" value="P:cell migration"/>
    <property type="evidence" value="ECO:0007669"/>
    <property type="project" value="TreeGrafter"/>
</dbReference>
<dbReference type="Proteomes" id="UP000580250">
    <property type="component" value="Unassembled WGS sequence"/>
</dbReference>
<dbReference type="InterPro" id="IPR041245">
    <property type="entry name" value="CARMIL_PH"/>
</dbReference>
<dbReference type="SMART" id="SM00368">
    <property type="entry name" value="LRR_RI"/>
    <property type="match status" value="5"/>
</dbReference>
<reference evidence="3 4" key="1">
    <citation type="submission" date="2020-08" db="EMBL/GenBank/DDBJ databases">
        <authorList>
            <person name="Koutsovoulos G."/>
            <person name="Danchin GJ E."/>
        </authorList>
    </citation>
    <scope>NUCLEOTIDE SEQUENCE [LARGE SCALE GENOMIC DNA]</scope>
</reference>
<sequence length="1125" mass="126118">MSSLTREKAEEICQHIRTNPDSIFGQKYWQCRHACVVQSQQKSDKWETRFLAIAKFRVFLLYGKSISTIKLEKSFNVLALRNLELLQQEQILQIGWEDRPGGTKSFSSTPIVVLHLFLRKPDGSKTKDLALELLSTLKHYFPEIQKSLTKLFISLSPPLIADFALLPLSTPELPCHNFRRSYVAYCDWMEQPFRDEIIWDIERIYFFHGQHELDLNDFSHLSLKDQQALIGSIQFSSFFTGIFADSLRLQNEHIDSLFLLIRRSHSLRSLYFNRCTLPIKDFLTQFSIALSTNINLPLERLRLVGIVLEDKKGLTQLGTLLPQLSSLRALSFAECLLSEKCALALLNGLHHGIRLANDSAKGEDATVTGNTLINSDNGRFQLEALNLSGNPLGSGVELAEQLANFLALNTGAIRFLDLNGTAIQLDRLWAALKLGGLGLEVLRLGGCHIAQTKRSVRNSGKDSAQIANELFSSFLSLKELDLTGTHLTAELLSGILEGISTNPNLPSSSLAFCLDNCIVGSTTQCVNVFEQYLLECPCICSLSLRDNSLEHETYRLLPIICKMRGLRKFDIGGANFFGLKANKKHAQMLSAIVTEFVRLVNGEDEESNLDELSLSDSRLGSHLSILLNALGLSRSLRKLNLSNCDLGPGGARLLSKSLQLNQSLRQLSLDRNQIGIDGFYELARALRLNNTLLALDLPTSDLSDSMALLARIPIERARLMAIIAEIEEALKRNVDFSVTNGPTNAQLAMKAMHSLNIGCDRYNINGSETSEIKKVAFHKIGKLIAQFGEQKSDDINIFNDSFKNNGDKRRTKIVDKFIEELGQFVEDNNKNFLQSFSDRLAAQECVEICSLNNQQPDIINNISENHAKEDQLKEKLTQFFNRYTSECAWEHLFSKLDNALRSDDQNCFKILEQKLGGTIKTATISNRKGILLRSPADSKSLNYRPISSIMSNNNQQNGVIPSIMSQSVVGNFAFFENEKEGKETSSPTKLVHLAKNRPKPARLHRKKKLEETEEEEAVNALDEVLAKEEVDPLEQTPIINSSPEPFPSALGQSLERSPLLLQQRLKNVEENQEKEEQQPPPPIPSKRGTSCENSIPPKLPPKPSPPMGDVENRRNKLLDEEQEDI</sequence>
<evidence type="ECO:0000313" key="4">
    <source>
        <dbReference type="Proteomes" id="UP000580250"/>
    </source>
</evidence>
<dbReference type="AlphaFoldDB" id="A0A6V7XFX2"/>
<dbReference type="PANTHER" id="PTHR24112">
    <property type="entry name" value="LEUCINE-RICH REPEAT, ISOFORM F-RELATED"/>
    <property type="match status" value="1"/>
</dbReference>
<evidence type="ECO:0000256" key="1">
    <source>
        <dbReference type="SAM" id="MobiDB-lite"/>
    </source>
</evidence>
<feature type="compositionally biased region" description="Basic and acidic residues" evidence="1">
    <location>
        <begin position="1110"/>
        <end position="1119"/>
    </location>
</feature>
<dbReference type="OrthoDB" id="18598at2759"/>
<dbReference type="GO" id="GO:0034315">
    <property type="term" value="P:regulation of Arp2/3 complex-mediated actin nucleation"/>
    <property type="evidence" value="ECO:0007669"/>
    <property type="project" value="TreeGrafter"/>
</dbReference>
<comment type="caution">
    <text evidence="3">The sequence shown here is derived from an EMBL/GenBank/DDBJ whole genome shotgun (WGS) entry which is preliminary data.</text>
</comment>
<feature type="domain" description="CARMIL pleckstrin homology" evidence="2">
    <location>
        <begin position="31"/>
        <end position="92"/>
    </location>
</feature>